<organism evidence="6 7">
    <name type="scientific">Nocardiopsis eucommiae</name>
    <dbReference type="NCBI Taxonomy" id="2831970"/>
    <lineage>
        <taxon>Bacteria</taxon>
        <taxon>Bacillati</taxon>
        <taxon>Actinomycetota</taxon>
        <taxon>Actinomycetes</taxon>
        <taxon>Streptosporangiales</taxon>
        <taxon>Nocardiopsidaceae</taxon>
        <taxon>Nocardiopsis</taxon>
    </lineage>
</organism>
<dbReference type="GO" id="GO:0009396">
    <property type="term" value="P:folic acid-containing compound biosynthetic process"/>
    <property type="evidence" value="ECO:0007669"/>
    <property type="project" value="TreeGrafter"/>
</dbReference>
<comment type="catalytic activity">
    <reaction evidence="5">
        <text>(6S)-5-formyl-5,6,7,8-tetrahydrofolate + ATP = (6R)-5,10-methenyltetrahydrofolate + ADP + phosphate</text>
        <dbReference type="Rhea" id="RHEA:10488"/>
        <dbReference type="ChEBI" id="CHEBI:30616"/>
        <dbReference type="ChEBI" id="CHEBI:43474"/>
        <dbReference type="ChEBI" id="CHEBI:57455"/>
        <dbReference type="ChEBI" id="CHEBI:57457"/>
        <dbReference type="ChEBI" id="CHEBI:456216"/>
        <dbReference type="EC" id="6.3.3.2"/>
    </reaction>
</comment>
<dbReference type="PANTHER" id="PTHR23407:SF1">
    <property type="entry name" value="5-FORMYLTETRAHYDROFOLATE CYCLO-LIGASE"/>
    <property type="match status" value="1"/>
</dbReference>
<dbReference type="SUPFAM" id="SSF100950">
    <property type="entry name" value="NagB/RpiA/CoA transferase-like"/>
    <property type="match status" value="1"/>
</dbReference>
<dbReference type="PIRSF" id="PIRSF006806">
    <property type="entry name" value="FTHF_cligase"/>
    <property type="match status" value="1"/>
</dbReference>
<sequence>MGATNEHDRDAKRALRARLLSARRERDAAERSRVGSAVRDTLMELPWLAMGGTVACYYSVGGEPGTRGLVNALWKRGTYVLLPIFLPDGTLDWAAYDGPDGLASAGHGLVEPTGHRYGPEVLARADAVICPAVAVDRRGTRMGRGAGCYDRALPLRGPHTPAIAVVHDEEFVDELPAEAHDRPVDAVVTPGGGLHVFDPDSAVWPGGAPDGRPG</sequence>
<comment type="similarity">
    <text evidence="1 5">Belongs to the 5-formyltetrahydrofolate cyclo-ligase family.</text>
</comment>
<evidence type="ECO:0000256" key="3">
    <source>
        <dbReference type="ARBA" id="ARBA00022840"/>
    </source>
</evidence>
<dbReference type="InterPro" id="IPR037171">
    <property type="entry name" value="NagB/RpiA_transferase-like"/>
</dbReference>
<gene>
    <name evidence="6" type="ORF">KGD82_03105</name>
</gene>
<dbReference type="Gene3D" id="3.40.50.10420">
    <property type="entry name" value="NagB/RpiA/CoA transferase-like"/>
    <property type="match status" value="1"/>
</dbReference>
<dbReference type="Proteomes" id="UP000682416">
    <property type="component" value="Chromosome"/>
</dbReference>
<dbReference type="KEGG" id="nec:KGD82_03105"/>
<accession>A0A975QL68</accession>
<evidence type="ECO:0000313" key="7">
    <source>
        <dbReference type="Proteomes" id="UP000682416"/>
    </source>
</evidence>
<comment type="cofactor">
    <cofactor evidence="5">
        <name>Mg(2+)</name>
        <dbReference type="ChEBI" id="CHEBI:18420"/>
    </cofactor>
</comment>
<dbReference type="InterPro" id="IPR002698">
    <property type="entry name" value="FTHF_cligase"/>
</dbReference>
<evidence type="ECO:0000256" key="5">
    <source>
        <dbReference type="RuleBase" id="RU361279"/>
    </source>
</evidence>
<keyword evidence="5" id="KW-0479">Metal-binding</keyword>
<dbReference type="Pfam" id="PF01812">
    <property type="entry name" value="5-FTHF_cyc-lig"/>
    <property type="match status" value="1"/>
</dbReference>
<dbReference type="EC" id="6.3.3.2" evidence="5"/>
<name>A0A975QL68_9ACTN</name>
<evidence type="ECO:0000256" key="2">
    <source>
        <dbReference type="ARBA" id="ARBA00022741"/>
    </source>
</evidence>
<dbReference type="RefSeq" id="WP_431872556.1">
    <property type="nucleotide sequence ID" value="NZ_CBDRIY010000040.1"/>
</dbReference>
<dbReference type="PANTHER" id="PTHR23407">
    <property type="entry name" value="ATPASE INHIBITOR/5-FORMYLTETRAHYDROFOLATE CYCLO-LIGASE"/>
    <property type="match status" value="1"/>
</dbReference>
<proteinExistence type="inferred from homology"/>
<evidence type="ECO:0000256" key="4">
    <source>
        <dbReference type="PIRSR" id="PIRSR006806-1"/>
    </source>
</evidence>
<dbReference type="NCBIfam" id="TIGR02727">
    <property type="entry name" value="MTHFS_bact"/>
    <property type="match status" value="1"/>
</dbReference>
<keyword evidence="7" id="KW-1185">Reference proteome</keyword>
<dbReference type="GO" id="GO:0046872">
    <property type="term" value="F:metal ion binding"/>
    <property type="evidence" value="ECO:0007669"/>
    <property type="project" value="UniProtKB-KW"/>
</dbReference>
<keyword evidence="2 4" id="KW-0547">Nucleotide-binding</keyword>
<protein>
    <recommendedName>
        <fullName evidence="5">5-formyltetrahydrofolate cyclo-ligase</fullName>
        <ecNumber evidence="5">6.3.3.2</ecNumber>
    </recommendedName>
</protein>
<keyword evidence="3 4" id="KW-0067">ATP-binding</keyword>
<dbReference type="InterPro" id="IPR024185">
    <property type="entry name" value="FTHF_cligase-like_sf"/>
</dbReference>
<feature type="binding site" evidence="4">
    <location>
        <position position="63"/>
    </location>
    <ligand>
        <name>substrate</name>
    </ligand>
</feature>
<dbReference type="GO" id="GO:0030272">
    <property type="term" value="F:5-formyltetrahydrofolate cyclo-ligase activity"/>
    <property type="evidence" value="ECO:0007669"/>
    <property type="project" value="UniProtKB-EC"/>
</dbReference>
<evidence type="ECO:0000256" key="1">
    <source>
        <dbReference type="ARBA" id="ARBA00010638"/>
    </source>
</evidence>
<reference evidence="6" key="1">
    <citation type="submission" date="2021-05" db="EMBL/GenBank/DDBJ databases">
        <authorList>
            <person name="Kaiqin L."/>
            <person name="Jian G."/>
        </authorList>
    </citation>
    <scope>NUCLEOTIDE SEQUENCE</scope>
    <source>
        <strain evidence="6">HDS5</strain>
    </source>
</reference>
<feature type="binding site" evidence="4">
    <location>
        <begin position="141"/>
        <end position="149"/>
    </location>
    <ligand>
        <name>ATP</name>
        <dbReference type="ChEBI" id="CHEBI:30616"/>
    </ligand>
</feature>
<dbReference type="GO" id="GO:0005524">
    <property type="term" value="F:ATP binding"/>
    <property type="evidence" value="ECO:0007669"/>
    <property type="project" value="UniProtKB-KW"/>
</dbReference>
<keyword evidence="5" id="KW-0460">Magnesium</keyword>
<dbReference type="EMBL" id="CP074402">
    <property type="protein sequence ID" value="QVJ01940.1"/>
    <property type="molecule type" value="Genomic_DNA"/>
</dbReference>
<evidence type="ECO:0000313" key="6">
    <source>
        <dbReference type="EMBL" id="QVJ01940.1"/>
    </source>
</evidence>
<dbReference type="AlphaFoldDB" id="A0A975QL68"/>
<keyword evidence="6" id="KW-0436">Ligase</keyword>
<feature type="binding site" evidence="4">
    <location>
        <begin position="12"/>
        <end position="16"/>
    </location>
    <ligand>
        <name>ATP</name>
        <dbReference type="ChEBI" id="CHEBI:30616"/>
    </ligand>
</feature>
<dbReference type="GO" id="GO:0035999">
    <property type="term" value="P:tetrahydrofolate interconversion"/>
    <property type="evidence" value="ECO:0007669"/>
    <property type="project" value="TreeGrafter"/>
</dbReference>